<accession>A0A918V586</accession>
<name>A0A918V586_9FLAO</name>
<keyword evidence="3" id="KW-0418">Kinase</keyword>
<proteinExistence type="predicted"/>
<dbReference type="GO" id="GO:0016020">
    <property type="term" value="C:membrane"/>
    <property type="evidence" value="ECO:0007669"/>
    <property type="project" value="InterPro"/>
</dbReference>
<dbReference type="Proteomes" id="UP000636004">
    <property type="component" value="Unassembled WGS sequence"/>
</dbReference>
<keyword evidence="3" id="KW-0808">Transferase</keyword>
<dbReference type="EMBL" id="BMWZ01000001">
    <property type="protein sequence ID" value="GGZ69779.1"/>
    <property type="molecule type" value="Genomic_DNA"/>
</dbReference>
<reference evidence="3" key="2">
    <citation type="submission" date="2020-09" db="EMBL/GenBank/DDBJ databases">
        <authorList>
            <person name="Sun Q."/>
            <person name="Kim S."/>
        </authorList>
    </citation>
    <scope>NUCLEOTIDE SEQUENCE</scope>
    <source>
        <strain evidence="3">KCTC 12710</strain>
    </source>
</reference>
<gene>
    <name evidence="3" type="ORF">GCM10007028_03580</name>
</gene>
<comment type="caution">
    <text evidence="3">The sequence shown here is derived from an EMBL/GenBank/DDBJ whole genome shotgun (WGS) entry which is preliminary data.</text>
</comment>
<dbReference type="SUPFAM" id="SSF55874">
    <property type="entry name" value="ATPase domain of HSP90 chaperone/DNA topoisomerase II/histidine kinase"/>
    <property type="match status" value="1"/>
</dbReference>
<feature type="transmembrane region" description="Helical" evidence="1">
    <location>
        <begin position="104"/>
        <end position="121"/>
    </location>
</feature>
<dbReference type="PANTHER" id="PTHR34220">
    <property type="entry name" value="SENSOR HISTIDINE KINASE YPDA"/>
    <property type="match status" value="1"/>
</dbReference>
<feature type="domain" description="Signal transduction histidine kinase internal region" evidence="2">
    <location>
        <begin position="141"/>
        <end position="219"/>
    </location>
</feature>
<feature type="transmembrane region" description="Helical" evidence="1">
    <location>
        <begin position="43"/>
        <end position="66"/>
    </location>
</feature>
<evidence type="ECO:0000256" key="1">
    <source>
        <dbReference type="SAM" id="Phobius"/>
    </source>
</evidence>
<reference evidence="3" key="1">
    <citation type="journal article" date="2014" name="Int. J. Syst. Evol. Microbiol.">
        <title>Complete genome sequence of Corynebacterium casei LMG S-19264T (=DSM 44701T), isolated from a smear-ripened cheese.</title>
        <authorList>
            <consortium name="US DOE Joint Genome Institute (JGI-PGF)"/>
            <person name="Walter F."/>
            <person name="Albersmeier A."/>
            <person name="Kalinowski J."/>
            <person name="Ruckert C."/>
        </authorList>
    </citation>
    <scope>NUCLEOTIDE SEQUENCE</scope>
    <source>
        <strain evidence="3">KCTC 12710</strain>
    </source>
</reference>
<dbReference type="Gene3D" id="3.30.565.10">
    <property type="entry name" value="Histidine kinase-like ATPase, C-terminal domain"/>
    <property type="match status" value="1"/>
</dbReference>
<evidence type="ECO:0000313" key="4">
    <source>
        <dbReference type="Proteomes" id="UP000636004"/>
    </source>
</evidence>
<keyword evidence="1" id="KW-1133">Transmembrane helix</keyword>
<dbReference type="RefSeq" id="WP_189358889.1">
    <property type="nucleotide sequence ID" value="NZ_BMWZ01000001.1"/>
</dbReference>
<evidence type="ECO:0000259" key="2">
    <source>
        <dbReference type="Pfam" id="PF06580"/>
    </source>
</evidence>
<dbReference type="InterPro" id="IPR010559">
    <property type="entry name" value="Sig_transdc_His_kin_internal"/>
</dbReference>
<keyword evidence="4" id="KW-1185">Reference proteome</keyword>
<protein>
    <submittedName>
        <fullName evidence="3">Histidine kinase</fullName>
    </submittedName>
</protein>
<dbReference type="PANTHER" id="PTHR34220:SF7">
    <property type="entry name" value="SENSOR HISTIDINE KINASE YPDA"/>
    <property type="match status" value="1"/>
</dbReference>
<evidence type="ECO:0000313" key="3">
    <source>
        <dbReference type="EMBL" id="GGZ69779.1"/>
    </source>
</evidence>
<keyword evidence="1" id="KW-0812">Transmembrane</keyword>
<dbReference type="AlphaFoldDB" id="A0A918V586"/>
<dbReference type="InterPro" id="IPR050640">
    <property type="entry name" value="Bact_2-comp_sensor_kinase"/>
</dbReference>
<feature type="transmembrane region" description="Helical" evidence="1">
    <location>
        <begin position="12"/>
        <end position="31"/>
    </location>
</feature>
<organism evidence="3 4">
    <name type="scientific">Algibacter mikhailovii</name>
    <dbReference type="NCBI Taxonomy" id="425498"/>
    <lineage>
        <taxon>Bacteria</taxon>
        <taxon>Pseudomonadati</taxon>
        <taxon>Bacteroidota</taxon>
        <taxon>Flavobacteriia</taxon>
        <taxon>Flavobacteriales</taxon>
        <taxon>Flavobacteriaceae</taxon>
        <taxon>Algibacter</taxon>
    </lineage>
</organism>
<feature type="transmembrane region" description="Helical" evidence="1">
    <location>
        <begin position="73"/>
        <end position="92"/>
    </location>
</feature>
<dbReference type="InterPro" id="IPR036890">
    <property type="entry name" value="HATPase_C_sf"/>
</dbReference>
<dbReference type="GO" id="GO:0000155">
    <property type="term" value="F:phosphorelay sensor kinase activity"/>
    <property type="evidence" value="ECO:0007669"/>
    <property type="project" value="InterPro"/>
</dbReference>
<keyword evidence="1" id="KW-0472">Membrane</keyword>
<dbReference type="Pfam" id="PF06580">
    <property type="entry name" value="His_kinase"/>
    <property type="match status" value="1"/>
</dbReference>
<sequence length="332" mass="38659">MFKTLLKNTLLLNISAFLMVLILEILSVWAIKDRFDTDYLFYMHSVNFTVFIMGTIWINHFILIPYVFDKKRYLLYALLLILIVFLGAYLKGYAKNGWYGVSKMFFFLIYTTGSGMAAYFVRRNIIFRRENEEKEKLQKEMELNYLKEQVNPHFLFNSLNSIYALSRQQSPETPEVVMQLSELMRYQLESSKKETVLLKEELEFIENYLLLEEKRLSKRCTVEFLIEGNLAGLKISPMLLITFVENAIKHGAQSTNEPSSIDISVIVKNATLYFCVKNSKPSLIPDSKRKGFGLENVKRRLQLLYPNAHALEIKDSDKIYLVNLSVDLAISN</sequence>